<comment type="caution">
    <text evidence="1">The sequence shown here is derived from an EMBL/GenBank/DDBJ whole genome shotgun (WGS) entry which is preliminary data.</text>
</comment>
<dbReference type="InterPro" id="IPR022243">
    <property type="entry name" value="DUF3768"/>
</dbReference>
<dbReference type="RefSeq" id="WP_037930334.1">
    <property type="nucleotide sequence ID" value="NZ_CP054603.1"/>
</dbReference>
<organism evidence="1 2">
    <name type="scientific">Pseudosulfitobacter pseudonitzschiae</name>
    <dbReference type="NCBI Taxonomy" id="1402135"/>
    <lineage>
        <taxon>Bacteria</taxon>
        <taxon>Pseudomonadati</taxon>
        <taxon>Pseudomonadota</taxon>
        <taxon>Alphaproteobacteria</taxon>
        <taxon>Rhodobacterales</taxon>
        <taxon>Roseobacteraceae</taxon>
        <taxon>Pseudosulfitobacter</taxon>
    </lineage>
</organism>
<evidence type="ECO:0000313" key="1">
    <source>
        <dbReference type="EMBL" id="KEJ94267.1"/>
    </source>
</evidence>
<dbReference type="AlphaFoldDB" id="A0A073J970"/>
<gene>
    <name evidence="1" type="ORF">SUH3_07755</name>
</gene>
<proteinExistence type="predicted"/>
<evidence type="ECO:0000313" key="2">
    <source>
        <dbReference type="Proteomes" id="UP000027746"/>
    </source>
</evidence>
<name>A0A073J970_9RHOB</name>
<dbReference type="OrthoDB" id="1495368at2"/>
<sequence length="129" mass="14413">MSHPEPAEPTQPDATIICAQNDAFRRFACLGIAPDQPIQGRMHVTQSLVAAGDDFMAEAVKATGEFDSFEPENDPEGWHDFGSVTIRGETVFWKLDLYEADSDFRYAAETPDNPQTTMLVLTIMMARDW</sequence>
<dbReference type="Proteomes" id="UP000027746">
    <property type="component" value="Unassembled WGS sequence"/>
</dbReference>
<dbReference type="EMBL" id="JAMD01000016">
    <property type="protein sequence ID" value="KEJ94267.1"/>
    <property type="molecule type" value="Genomic_DNA"/>
</dbReference>
<keyword evidence="2" id="KW-1185">Reference proteome</keyword>
<protein>
    <recommendedName>
        <fullName evidence="3">DUF3768 domain-containing protein</fullName>
    </recommendedName>
</protein>
<dbReference type="GeneID" id="68872225"/>
<reference evidence="1 2" key="1">
    <citation type="submission" date="2014-01" db="EMBL/GenBank/DDBJ databases">
        <title>Sulfitobacter sp. H3 (MCCC 1A00686) Genome Sequencing.</title>
        <authorList>
            <person name="Lai Q."/>
            <person name="Hong Z."/>
        </authorList>
    </citation>
    <scope>NUCLEOTIDE SEQUENCE [LARGE SCALE GENOMIC DNA]</scope>
    <source>
        <strain evidence="1 2">H3</strain>
    </source>
</reference>
<accession>A0A073J970</accession>
<evidence type="ECO:0008006" key="3">
    <source>
        <dbReference type="Google" id="ProtNLM"/>
    </source>
</evidence>
<dbReference type="Pfam" id="PF12599">
    <property type="entry name" value="DUF3768"/>
    <property type="match status" value="1"/>
</dbReference>